<keyword evidence="2" id="KW-1185">Reference proteome</keyword>
<proteinExistence type="predicted"/>
<protein>
    <submittedName>
        <fullName evidence="1">Uncharacterized protein</fullName>
    </submittedName>
</protein>
<dbReference type="EnsemblMetazoa" id="GPAI026161-RA">
    <property type="protein sequence ID" value="GPAI026161-PA"/>
    <property type="gene ID" value="GPAI026161"/>
</dbReference>
<reference evidence="2" key="1">
    <citation type="submission" date="2014-03" db="EMBL/GenBank/DDBJ databases">
        <authorList>
            <person name="Aksoy S."/>
            <person name="Warren W."/>
            <person name="Wilson R.K."/>
        </authorList>
    </citation>
    <scope>NUCLEOTIDE SEQUENCE [LARGE SCALE GENOMIC DNA]</scope>
    <source>
        <strain evidence="2">IAEA</strain>
    </source>
</reference>
<organism evidence="1 2">
    <name type="scientific">Glossina pallidipes</name>
    <name type="common">Tsetse fly</name>
    <dbReference type="NCBI Taxonomy" id="7398"/>
    <lineage>
        <taxon>Eukaryota</taxon>
        <taxon>Metazoa</taxon>
        <taxon>Ecdysozoa</taxon>
        <taxon>Arthropoda</taxon>
        <taxon>Hexapoda</taxon>
        <taxon>Insecta</taxon>
        <taxon>Pterygota</taxon>
        <taxon>Neoptera</taxon>
        <taxon>Endopterygota</taxon>
        <taxon>Diptera</taxon>
        <taxon>Brachycera</taxon>
        <taxon>Muscomorpha</taxon>
        <taxon>Hippoboscoidea</taxon>
        <taxon>Glossinidae</taxon>
        <taxon>Glossina</taxon>
    </lineage>
</organism>
<dbReference type="AlphaFoldDB" id="A0A1A9ZVB4"/>
<reference evidence="1" key="2">
    <citation type="submission" date="2020-05" db="UniProtKB">
        <authorList>
            <consortium name="EnsemblMetazoa"/>
        </authorList>
    </citation>
    <scope>IDENTIFICATION</scope>
    <source>
        <strain evidence="1">IAEA</strain>
    </source>
</reference>
<name>A0A1A9ZVB4_GLOPL</name>
<evidence type="ECO:0000313" key="2">
    <source>
        <dbReference type="Proteomes" id="UP000092445"/>
    </source>
</evidence>
<accession>A0A1A9ZVB4</accession>
<sequence length="240" mass="27219">MPQLKHVDDIRRFLAVTTYYFSASTLTTLLHQLLQLCSSNPADTEYTLILRFIQSGVIPSSLQEAVLNELHYIHTGINIQDEETKPLQEQQGTSRTSTITGQQQPFILENFEIETEARPTRRTSGVCSVTMAIIWMDFKYTYSFELRLEPIPGAGSSTPASRTNNLAKTRDDLGSSQYICTFKDTMPQCRRKQHTVASRVHREKIPLTIIAGNTLLEILKHCWSQTDFCCVLLTAAQQNM</sequence>
<dbReference type="VEuPathDB" id="VectorBase:GPAI026161"/>
<dbReference type="Proteomes" id="UP000092445">
    <property type="component" value="Unassembled WGS sequence"/>
</dbReference>
<evidence type="ECO:0000313" key="1">
    <source>
        <dbReference type="EnsemblMetazoa" id="GPAI026161-PA"/>
    </source>
</evidence>